<evidence type="ECO:0000256" key="2">
    <source>
        <dbReference type="ARBA" id="ARBA00004746"/>
    </source>
</evidence>
<keyword evidence="14" id="KW-0012">Acyltransferase</keyword>
<evidence type="ECO:0000256" key="3">
    <source>
        <dbReference type="ARBA" id="ARBA00010008"/>
    </source>
</evidence>
<dbReference type="Gene3D" id="3.90.1150.10">
    <property type="entry name" value="Aspartate Aminotransferase, domain 1"/>
    <property type="match status" value="1"/>
</dbReference>
<keyword evidence="8 12" id="KW-0663">Pyridoxal phosphate</keyword>
<proteinExistence type="inferred from homology"/>
<dbReference type="GO" id="GO:0030170">
    <property type="term" value="F:pyridoxal phosphate binding"/>
    <property type="evidence" value="ECO:0007669"/>
    <property type="project" value="InterPro"/>
</dbReference>
<dbReference type="InterPro" id="IPR015422">
    <property type="entry name" value="PyrdxlP-dep_Trfase_small"/>
</dbReference>
<comment type="cofactor">
    <cofactor evidence="1 12">
        <name>pyridoxal 5'-phosphate</name>
        <dbReference type="ChEBI" id="CHEBI:597326"/>
    </cofactor>
</comment>
<sequence length="387" mass="42399">MGGFTKRLKTQLKLHRQAGLYRQPPEILGREGASLHLAEGRVLNFASNDYLGLGASEVLRKQVARNFCKYGSSSSSSRLVSGHYALIAEAERAYARYFGYEEALFFPSGYQANLALLSTLFDSGTTLFFDKHIHASSVKGMALSSAELVGYNHSSLTHLEKRLKKAETRETVVLTESLFSMDGDLLNVSGLADLKEHYGFLCIVDEAHALGVLGERGIGVALPVADIAVGTFGKALGLFGAFLLIPALVKEYLFNFASPLIYSTTLPEAHAASAIDILTLLGDSDESRRHLREISSLMKNRLYAEGFSVQGDAHILAVEIGREQKALEISNRLRKKGIFVLSARYPTVPLGRAILRIGMTALHGEEDVNHFILSLKEVMKEYENGNS</sequence>
<dbReference type="GO" id="GO:0009102">
    <property type="term" value="P:biotin biosynthetic process"/>
    <property type="evidence" value="ECO:0007669"/>
    <property type="project" value="UniProtKB-KW"/>
</dbReference>
<reference evidence="14 15" key="1">
    <citation type="journal article" date="2007" name="Proc. Natl. Acad. Sci. U.S.A.">
        <title>The genome of Syntrophus aciditrophicus: life at the thermodynamic limit of microbial growth.</title>
        <authorList>
            <person name="McInerney M.J."/>
            <person name="Rohlin L."/>
            <person name="Mouttaki H."/>
            <person name="Kim U."/>
            <person name="Krupp R.S."/>
            <person name="Rios-Hernandez L."/>
            <person name="Sieber J."/>
            <person name="Struchtemeyer C.G."/>
            <person name="Bhattacharyya A."/>
            <person name="Campbell J.W."/>
            <person name="Gunsalus R.P."/>
        </authorList>
    </citation>
    <scope>NUCLEOTIDE SEQUENCE [LARGE SCALE GENOMIC DNA]</scope>
    <source>
        <strain evidence="14 15">SB</strain>
    </source>
</reference>
<comment type="catalytic activity">
    <reaction evidence="11">
        <text>6-carboxyhexanoyl-[ACP] + L-alanine + H(+) = (8S)-8-amino-7-oxononanoate + holo-[ACP] + CO2</text>
        <dbReference type="Rhea" id="RHEA:42288"/>
        <dbReference type="Rhea" id="RHEA-COMP:9685"/>
        <dbReference type="Rhea" id="RHEA-COMP:9955"/>
        <dbReference type="ChEBI" id="CHEBI:15378"/>
        <dbReference type="ChEBI" id="CHEBI:16526"/>
        <dbReference type="ChEBI" id="CHEBI:57972"/>
        <dbReference type="ChEBI" id="CHEBI:64479"/>
        <dbReference type="ChEBI" id="CHEBI:78846"/>
        <dbReference type="ChEBI" id="CHEBI:149468"/>
        <dbReference type="EC" id="2.3.1.47"/>
    </reaction>
</comment>
<evidence type="ECO:0000259" key="13">
    <source>
        <dbReference type="Pfam" id="PF00155"/>
    </source>
</evidence>
<dbReference type="Proteomes" id="UP000001933">
    <property type="component" value="Chromosome"/>
</dbReference>
<dbReference type="Gene3D" id="3.40.640.10">
    <property type="entry name" value="Type I PLP-dependent aspartate aminotransferase-like (Major domain)"/>
    <property type="match status" value="1"/>
</dbReference>
<evidence type="ECO:0000256" key="6">
    <source>
        <dbReference type="ARBA" id="ARBA00022679"/>
    </source>
</evidence>
<dbReference type="InParanoid" id="Q2LY96"/>
<accession>Q2LY96</accession>
<dbReference type="InterPro" id="IPR050087">
    <property type="entry name" value="AON_synthase_class-II"/>
</dbReference>
<organism evidence="14 15">
    <name type="scientific">Syntrophus aciditrophicus (strain SB)</name>
    <dbReference type="NCBI Taxonomy" id="56780"/>
    <lineage>
        <taxon>Bacteria</taxon>
        <taxon>Pseudomonadati</taxon>
        <taxon>Thermodesulfobacteriota</taxon>
        <taxon>Syntrophia</taxon>
        <taxon>Syntrophales</taxon>
        <taxon>Syntrophaceae</taxon>
        <taxon>Syntrophus</taxon>
    </lineage>
</organism>
<protein>
    <recommendedName>
        <fullName evidence="5">8-amino-7-oxononanoate synthase</fullName>
        <ecNumber evidence="5">2.3.1.47</ecNumber>
    </recommendedName>
    <alternativeName>
        <fullName evidence="9">7-keto-8-amino-pelargonic acid synthase</fullName>
    </alternativeName>
    <alternativeName>
        <fullName evidence="10">8-amino-7-ketopelargonate synthase</fullName>
    </alternativeName>
</protein>
<dbReference type="PANTHER" id="PTHR13693">
    <property type="entry name" value="CLASS II AMINOTRANSFERASE/8-AMINO-7-OXONONANOATE SYNTHASE"/>
    <property type="match status" value="1"/>
</dbReference>
<dbReference type="InterPro" id="IPR004839">
    <property type="entry name" value="Aminotransferase_I/II_large"/>
</dbReference>
<name>Q2LY96_SYNAS</name>
<dbReference type="OrthoDB" id="9807157at2"/>
<evidence type="ECO:0000313" key="15">
    <source>
        <dbReference type="Proteomes" id="UP000001933"/>
    </source>
</evidence>
<dbReference type="GO" id="GO:0008710">
    <property type="term" value="F:8-amino-7-oxononanoate synthase activity"/>
    <property type="evidence" value="ECO:0007669"/>
    <property type="project" value="UniProtKB-EC"/>
</dbReference>
<evidence type="ECO:0000256" key="5">
    <source>
        <dbReference type="ARBA" id="ARBA00013187"/>
    </source>
</evidence>
<evidence type="ECO:0000256" key="8">
    <source>
        <dbReference type="ARBA" id="ARBA00022898"/>
    </source>
</evidence>
<keyword evidence="6 14" id="KW-0808">Transferase</keyword>
<keyword evidence="15" id="KW-1185">Reference proteome</keyword>
<dbReference type="Pfam" id="PF00155">
    <property type="entry name" value="Aminotran_1_2"/>
    <property type="match status" value="1"/>
</dbReference>
<feature type="domain" description="Aminotransferase class I/classII large" evidence="13">
    <location>
        <begin position="42"/>
        <end position="372"/>
    </location>
</feature>
<dbReference type="EC" id="2.3.1.47" evidence="5"/>
<dbReference type="eggNOG" id="COG0156">
    <property type="taxonomic scope" value="Bacteria"/>
</dbReference>
<dbReference type="InterPro" id="IPR015421">
    <property type="entry name" value="PyrdxlP-dep_Trfase_major"/>
</dbReference>
<evidence type="ECO:0000256" key="4">
    <source>
        <dbReference type="ARBA" id="ARBA00011738"/>
    </source>
</evidence>
<gene>
    <name evidence="14" type="ORF">SYN_02568</name>
</gene>
<comment type="similarity">
    <text evidence="3">Belongs to the class-II pyridoxal-phosphate-dependent aminotransferase family. BioF subfamily.</text>
</comment>
<dbReference type="KEGG" id="sat:SYN_02568"/>
<dbReference type="RefSeq" id="WP_011416118.1">
    <property type="nucleotide sequence ID" value="NC_007759.1"/>
</dbReference>
<dbReference type="InterPro" id="IPR015424">
    <property type="entry name" value="PyrdxlP-dep_Trfase"/>
</dbReference>
<keyword evidence="7" id="KW-0093">Biotin biosynthesis</keyword>
<dbReference type="PROSITE" id="PS00599">
    <property type="entry name" value="AA_TRANSFER_CLASS_2"/>
    <property type="match status" value="1"/>
</dbReference>
<evidence type="ECO:0000256" key="1">
    <source>
        <dbReference type="ARBA" id="ARBA00001933"/>
    </source>
</evidence>
<dbReference type="STRING" id="56780.SYN_02568"/>
<dbReference type="EMBL" id="CP000252">
    <property type="protein sequence ID" value="ABC76083.1"/>
    <property type="molecule type" value="Genomic_DNA"/>
</dbReference>
<dbReference type="SUPFAM" id="SSF53383">
    <property type="entry name" value="PLP-dependent transferases"/>
    <property type="match status" value="1"/>
</dbReference>
<evidence type="ECO:0000256" key="7">
    <source>
        <dbReference type="ARBA" id="ARBA00022756"/>
    </source>
</evidence>
<comment type="pathway">
    <text evidence="2">Cofactor biosynthesis; biotin biosynthesis.</text>
</comment>
<evidence type="ECO:0000256" key="9">
    <source>
        <dbReference type="ARBA" id="ARBA00032610"/>
    </source>
</evidence>
<evidence type="ECO:0000256" key="11">
    <source>
        <dbReference type="ARBA" id="ARBA00047715"/>
    </source>
</evidence>
<evidence type="ECO:0000256" key="12">
    <source>
        <dbReference type="RuleBase" id="RU003693"/>
    </source>
</evidence>
<dbReference type="InterPro" id="IPR001917">
    <property type="entry name" value="Aminotrans_II_pyridoxalP_BS"/>
</dbReference>
<comment type="subunit">
    <text evidence="4">Homodimer.</text>
</comment>
<evidence type="ECO:0000313" key="14">
    <source>
        <dbReference type="EMBL" id="ABC76083.1"/>
    </source>
</evidence>
<dbReference type="PANTHER" id="PTHR13693:SF100">
    <property type="entry name" value="8-AMINO-7-OXONONANOATE SYNTHASE"/>
    <property type="match status" value="1"/>
</dbReference>
<evidence type="ECO:0000256" key="10">
    <source>
        <dbReference type="ARBA" id="ARBA00033381"/>
    </source>
</evidence>
<dbReference type="HOGENOM" id="CLU_015846_11_2_7"/>
<dbReference type="AlphaFoldDB" id="Q2LY96"/>